<reference evidence="1" key="1">
    <citation type="submission" date="2021-06" db="EMBL/GenBank/DDBJ databases">
        <authorList>
            <person name="Kallberg Y."/>
            <person name="Tangrot J."/>
            <person name="Rosling A."/>
        </authorList>
    </citation>
    <scope>NUCLEOTIDE SEQUENCE</scope>
    <source>
        <strain evidence="1">CL356</strain>
    </source>
</reference>
<organism evidence="1 2">
    <name type="scientific">Acaulospora colombiana</name>
    <dbReference type="NCBI Taxonomy" id="27376"/>
    <lineage>
        <taxon>Eukaryota</taxon>
        <taxon>Fungi</taxon>
        <taxon>Fungi incertae sedis</taxon>
        <taxon>Mucoromycota</taxon>
        <taxon>Glomeromycotina</taxon>
        <taxon>Glomeromycetes</taxon>
        <taxon>Diversisporales</taxon>
        <taxon>Acaulosporaceae</taxon>
        <taxon>Acaulospora</taxon>
    </lineage>
</organism>
<evidence type="ECO:0000313" key="2">
    <source>
        <dbReference type="Proteomes" id="UP000789525"/>
    </source>
</evidence>
<dbReference type="EMBL" id="CAJVPT010005407">
    <property type="protein sequence ID" value="CAG8519822.1"/>
    <property type="molecule type" value="Genomic_DNA"/>
</dbReference>
<keyword evidence="2" id="KW-1185">Reference proteome</keyword>
<name>A0ACA9LBN6_9GLOM</name>
<accession>A0ACA9LBN6</accession>
<proteinExistence type="predicted"/>
<gene>
    <name evidence="1" type="ORF">ACOLOM_LOCUS3602</name>
</gene>
<dbReference type="Proteomes" id="UP000789525">
    <property type="component" value="Unassembled WGS sequence"/>
</dbReference>
<sequence>MEALKGISSFIKTRKNEFESVDDAIKWSVKSGTIRNLGSARVSIPPLLKKRGSSHVWKTDLMASQHYWEGWFIGLSEKFLSASAAKLLILAGRYQLLVFPEVGHMVQEDAPERTASALVEFWKRNEKLVLPVKKPFVGNKG</sequence>
<evidence type="ECO:0000313" key="1">
    <source>
        <dbReference type="EMBL" id="CAG8519822.1"/>
    </source>
</evidence>
<protein>
    <submittedName>
        <fullName evidence="1">3341_t:CDS:1</fullName>
    </submittedName>
</protein>
<comment type="caution">
    <text evidence="1">The sequence shown here is derived from an EMBL/GenBank/DDBJ whole genome shotgun (WGS) entry which is preliminary data.</text>
</comment>